<feature type="transmembrane region" description="Helical" evidence="10">
    <location>
        <begin position="9"/>
        <end position="27"/>
    </location>
</feature>
<evidence type="ECO:0000256" key="8">
    <source>
        <dbReference type="ARBA" id="ARBA00023004"/>
    </source>
</evidence>
<dbReference type="InterPro" id="IPR006656">
    <property type="entry name" value="Mopterin_OxRdtase"/>
</dbReference>
<keyword evidence="13" id="KW-1185">Reference proteome</keyword>
<dbReference type="SMART" id="SM00926">
    <property type="entry name" value="Molybdop_Fe4S4"/>
    <property type="match status" value="1"/>
</dbReference>
<dbReference type="GO" id="GO:0016491">
    <property type="term" value="F:oxidoreductase activity"/>
    <property type="evidence" value="ECO:0007669"/>
    <property type="project" value="UniProtKB-KW"/>
</dbReference>
<keyword evidence="10" id="KW-0472">Membrane</keyword>
<dbReference type="SUPFAM" id="SSF50692">
    <property type="entry name" value="ADC-like"/>
    <property type="match status" value="1"/>
</dbReference>
<dbReference type="OrthoDB" id="9810782at2"/>
<dbReference type="InterPro" id="IPR009010">
    <property type="entry name" value="Asp_de-COase-like_dom_sf"/>
</dbReference>
<keyword evidence="8" id="KW-0408">Iron</keyword>
<evidence type="ECO:0000259" key="11">
    <source>
        <dbReference type="PROSITE" id="PS51669"/>
    </source>
</evidence>
<dbReference type="Gene3D" id="3.40.50.740">
    <property type="match status" value="1"/>
</dbReference>
<dbReference type="GO" id="GO:0043546">
    <property type="term" value="F:molybdopterin cofactor binding"/>
    <property type="evidence" value="ECO:0007669"/>
    <property type="project" value="InterPro"/>
</dbReference>
<evidence type="ECO:0000256" key="5">
    <source>
        <dbReference type="ARBA" id="ARBA00022723"/>
    </source>
</evidence>
<keyword evidence="9" id="KW-0411">Iron-sulfur</keyword>
<dbReference type="Pfam" id="PF00384">
    <property type="entry name" value="Molybdopterin"/>
    <property type="match status" value="1"/>
</dbReference>
<sequence>MKRRNFIKGLLYGTGGTMAFMGGFGTFSNLNNLKAEATDSETTVFSSCEICRNQCPIAVKVKDGKVTKIEGNPNDTAFGGVICARGNAGPSLLYDPQRIKKPMIRTGERGSGKFKEVSWDEAYTYIADKLYNVKDQFGGEAIALASRKGPHDWFFRSIGKAMGSPNTFSHEASCPLTRNVALDTTFGTEAIAADYGNAKYIISVGRNWFEGIQVAQTRAVSKAISNGAKLVVLDPRFSVTASKGEWLPIKGASDLAFVMAMANILIKENLYDQDFVSQYTVGFDKWAEAVKDKTPEWAEKETGISKDKIIQITREFAAAKPKAILDFGWRTAYTSNDYQLRRAIMIVNMMIGNFEVPGGYYHNKGAGVLKKFPDQAAYGKSLGGIAQPSFPTPSKARIDGTGVKGTLGQIIPAYDGAVGKIVESILTEDPYPIKAWLVHRFNPYITITESERVLEAFKKLDLLVTCDVYMTDTAYFSDVVLPECTYLERYEPIFDMSGLTPKFVLRQPAVPLVYADTKPYWQIYKELGEKMGLGDYFGYKDMEDYLTQTLAPTGITLDQMKEKGVWTPSGMKAFYVRANDPKASLDNVLENKSKKIEIFSEECEEAAKQGIPQYVSHPQPEEGKFRFVQGKVAVHTNAGTANIPVLNELMPTNTLWMNPVSCTKLGLKDGDDIVISSGKYEQKGKLKMTEGIRPDTVFCYHGFGRISPELKRAYGKGINGNCLIPNEIGDVGNTVTSATFVTVRKA</sequence>
<keyword evidence="5" id="KW-0479">Metal-binding</keyword>
<dbReference type="PANTHER" id="PTHR43742">
    <property type="entry name" value="TRIMETHYLAMINE-N-OXIDE REDUCTASE"/>
    <property type="match status" value="1"/>
</dbReference>
<evidence type="ECO:0000256" key="3">
    <source>
        <dbReference type="ARBA" id="ARBA00022485"/>
    </source>
</evidence>
<keyword evidence="4" id="KW-0500">Molybdenum</keyword>
<dbReference type="Gene3D" id="2.40.40.20">
    <property type="match status" value="1"/>
</dbReference>
<evidence type="ECO:0000256" key="9">
    <source>
        <dbReference type="ARBA" id="ARBA00023014"/>
    </source>
</evidence>
<dbReference type="InterPro" id="IPR006963">
    <property type="entry name" value="Mopterin_OxRdtase_4Fe-4S_dom"/>
</dbReference>
<evidence type="ECO:0000256" key="4">
    <source>
        <dbReference type="ARBA" id="ARBA00022505"/>
    </source>
</evidence>
<gene>
    <name evidence="12" type="ORF">DESME_05785</name>
</gene>
<dbReference type="HOGENOM" id="CLU_000422_13_3_9"/>
<dbReference type="InterPro" id="IPR006655">
    <property type="entry name" value="Mopterin_OxRdtase_prok_CS"/>
</dbReference>
<dbReference type="PROSITE" id="PS51669">
    <property type="entry name" value="4FE4S_MOW_BIS_MGD"/>
    <property type="match status" value="1"/>
</dbReference>
<keyword evidence="3" id="KW-0004">4Fe-4S</keyword>
<evidence type="ECO:0000256" key="2">
    <source>
        <dbReference type="ARBA" id="ARBA00010312"/>
    </source>
</evidence>
<accession>W0EAR7</accession>
<dbReference type="Proteomes" id="UP000010847">
    <property type="component" value="Chromosome"/>
</dbReference>
<keyword evidence="10" id="KW-1133">Transmembrane helix</keyword>
<evidence type="ECO:0000313" key="12">
    <source>
        <dbReference type="EMBL" id="AHF06623.1"/>
    </source>
</evidence>
<keyword evidence="7" id="KW-0560">Oxidoreductase</keyword>
<name>W0EAR7_9FIRM</name>
<organism evidence="12 13">
    <name type="scientific">Desulfitobacterium metallireducens DSM 15288</name>
    <dbReference type="NCBI Taxonomy" id="871968"/>
    <lineage>
        <taxon>Bacteria</taxon>
        <taxon>Bacillati</taxon>
        <taxon>Bacillota</taxon>
        <taxon>Clostridia</taxon>
        <taxon>Eubacteriales</taxon>
        <taxon>Desulfitobacteriaceae</taxon>
        <taxon>Desulfitobacterium</taxon>
    </lineage>
</organism>
<dbReference type="PROSITE" id="PS00490">
    <property type="entry name" value="MOLYBDOPTERIN_PROK_2"/>
    <property type="match status" value="1"/>
</dbReference>
<dbReference type="GO" id="GO:0051539">
    <property type="term" value="F:4 iron, 4 sulfur cluster binding"/>
    <property type="evidence" value="ECO:0007669"/>
    <property type="project" value="UniProtKB-KW"/>
</dbReference>
<dbReference type="AlphaFoldDB" id="W0EAR7"/>
<comment type="similarity">
    <text evidence="2">Belongs to the prokaryotic molybdopterin-containing oxidoreductase family.</text>
</comment>
<evidence type="ECO:0000256" key="10">
    <source>
        <dbReference type="SAM" id="Phobius"/>
    </source>
</evidence>
<reference evidence="12 13" key="1">
    <citation type="submission" date="2013-12" db="EMBL/GenBank/DDBJ databases">
        <authorList>
            <consortium name="DOE Joint Genome Institute"/>
            <person name="Smidt H."/>
            <person name="Huntemann M."/>
            <person name="Han J."/>
            <person name="Chen A."/>
            <person name="Kyrpides N."/>
            <person name="Mavromatis K."/>
            <person name="Markowitz V."/>
            <person name="Palaniappan K."/>
            <person name="Ivanova N."/>
            <person name="Schaumberg A."/>
            <person name="Pati A."/>
            <person name="Liolios K."/>
            <person name="Nordberg H.P."/>
            <person name="Cantor M.N."/>
            <person name="Hua S.X."/>
            <person name="Woyke T."/>
        </authorList>
    </citation>
    <scope>NUCLEOTIDE SEQUENCE [LARGE SCALE GENOMIC DNA]</scope>
    <source>
        <strain evidence="13">DSM 15288</strain>
    </source>
</reference>
<dbReference type="EMBL" id="CP007032">
    <property type="protein sequence ID" value="AHF06623.1"/>
    <property type="molecule type" value="Genomic_DNA"/>
</dbReference>
<keyword evidence="10" id="KW-0812">Transmembrane</keyword>
<comment type="cofactor">
    <cofactor evidence="1">
        <name>Mo-bis(molybdopterin guanine dinucleotide)</name>
        <dbReference type="ChEBI" id="CHEBI:60539"/>
    </cofactor>
</comment>
<keyword evidence="6" id="KW-0732">Signal</keyword>
<evidence type="ECO:0000256" key="1">
    <source>
        <dbReference type="ARBA" id="ARBA00001942"/>
    </source>
</evidence>
<dbReference type="STRING" id="871968.DESME_05785"/>
<dbReference type="InterPro" id="IPR006657">
    <property type="entry name" value="MoPterin_dinucl-bd_dom"/>
</dbReference>
<feature type="domain" description="4Fe-4S Mo/W bis-MGD-type" evidence="11">
    <location>
        <begin position="41"/>
        <end position="97"/>
    </location>
</feature>
<dbReference type="Gene3D" id="3.40.228.10">
    <property type="entry name" value="Dimethylsulfoxide Reductase, domain 2"/>
    <property type="match status" value="1"/>
</dbReference>
<evidence type="ECO:0000313" key="13">
    <source>
        <dbReference type="Proteomes" id="UP000010847"/>
    </source>
</evidence>
<evidence type="ECO:0000256" key="7">
    <source>
        <dbReference type="ARBA" id="ARBA00023002"/>
    </source>
</evidence>
<protein>
    <submittedName>
        <fullName evidence="12">Trimethylamine-N-oxide reductase</fullName>
    </submittedName>
</protein>
<dbReference type="Pfam" id="PF01568">
    <property type="entry name" value="Molydop_binding"/>
    <property type="match status" value="1"/>
</dbReference>
<dbReference type="eggNOG" id="COG0243">
    <property type="taxonomic scope" value="Bacteria"/>
</dbReference>
<dbReference type="SUPFAM" id="SSF53706">
    <property type="entry name" value="Formate dehydrogenase/DMSO reductase, domains 1-3"/>
    <property type="match status" value="1"/>
</dbReference>
<evidence type="ECO:0000256" key="6">
    <source>
        <dbReference type="ARBA" id="ARBA00022729"/>
    </source>
</evidence>
<dbReference type="CDD" id="cd02755">
    <property type="entry name" value="MopB_Thiosulfate-R-like"/>
    <property type="match status" value="1"/>
</dbReference>
<dbReference type="KEGG" id="dmt:DESME_05785"/>
<dbReference type="InterPro" id="IPR050612">
    <property type="entry name" value="Prok_Mopterin_Oxidored"/>
</dbReference>
<dbReference type="Gene3D" id="2.20.25.90">
    <property type="entry name" value="ADC-like domains"/>
    <property type="match status" value="1"/>
</dbReference>
<dbReference type="CDD" id="cd02778">
    <property type="entry name" value="MopB_CT_Thiosulfate-R-like"/>
    <property type="match status" value="1"/>
</dbReference>
<dbReference type="RefSeq" id="WP_006717796.1">
    <property type="nucleotide sequence ID" value="NZ_CP007032.1"/>
</dbReference>
<dbReference type="GO" id="GO:0046872">
    <property type="term" value="F:metal ion binding"/>
    <property type="evidence" value="ECO:0007669"/>
    <property type="project" value="UniProtKB-KW"/>
</dbReference>
<dbReference type="NCBIfam" id="NF012032">
    <property type="entry name" value="PRK15488.1"/>
    <property type="match status" value="1"/>
</dbReference>
<dbReference type="Pfam" id="PF04879">
    <property type="entry name" value="Molybdop_Fe4S4"/>
    <property type="match status" value="1"/>
</dbReference>
<dbReference type="PANTHER" id="PTHR43742:SF9">
    <property type="entry name" value="TETRATHIONATE REDUCTASE SUBUNIT A"/>
    <property type="match status" value="1"/>
</dbReference>
<proteinExistence type="inferred from homology"/>